<sequence length="497" mass="55788">MNTSEKSENLFANTMRALLSEISAIVSQASRYNLKNGFILPGKSTQLFESDFKPLMDQEALEALISKSPNSKQQRIQPFHNRQILNPAIYDTEYRRSSTNFRPAEAESQSGRTILEDGDADIHLQNDPPEGFSDVNRPQGCFHVHLDLQAVHKVPLISLERPLIRVPRPAIRAITDPVDLYEDPPPTLGSWIQGQFREVVYYAVSVDHTPWDGDQHERNFPQSSIRQDPGSPTRSHQISQHWLDDIEMSGELHRKGPVDFSRPASWVTDDTPTIKKIEMSSVSIELMEIDTEADETDNPEPVLVEETDKNMESLGNSSRKPLLLRDMEPQGRETTYQHEGTDKGAVCTEAQECGGSISASILRKHNHTLLCQEIRGHYLPGTAGINRKDIDSLSQDQHCPQHTDSAKRMESIHADILSTELDVWTPRLRPRCIIPEQEARSILHLVPGQKSAGTERPDPQLYKIRRPVLLSTLESDSPGSSDGSSHTSHNDSSDTNV</sequence>
<dbReference type="OrthoDB" id="10521266at2759"/>
<evidence type="ECO:0000256" key="1">
    <source>
        <dbReference type="SAM" id="MobiDB-lite"/>
    </source>
</evidence>
<gene>
    <name evidence="2" type="ORF">AYI70_g10828</name>
</gene>
<dbReference type="AlphaFoldDB" id="A0A1R1X4S1"/>
<proteinExistence type="predicted"/>
<evidence type="ECO:0000313" key="3">
    <source>
        <dbReference type="Proteomes" id="UP000187283"/>
    </source>
</evidence>
<feature type="region of interest" description="Disordered" evidence="1">
    <location>
        <begin position="212"/>
        <end position="237"/>
    </location>
</feature>
<keyword evidence="3" id="KW-1185">Reference proteome</keyword>
<feature type="compositionally biased region" description="Low complexity" evidence="1">
    <location>
        <begin position="475"/>
        <end position="487"/>
    </location>
</feature>
<feature type="region of interest" description="Disordered" evidence="1">
    <location>
        <begin position="470"/>
        <end position="497"/>
    </location>
</feature>
<protein>
    <submittedName>
        <fullName evidence="2">Uncharacterized protein</fullName>
    </submittedName>
</protein>
<dbReference type="EMBL" id="LSSN01005373">
    <property type="protein sequence ID" value="OMJ09622.1"/>
    <property type="molecule type" value="Genomic_DNA"/>
</dbReference>
<name>A0A1R1X4S1_9FUNG</name>
<feature type="compositionally biased region" description="Basic and acidic residues" evidence="1">
    <location>
        <begin position="488"/>
        <end position="497"/>
    </location>
</feature>
<organism evidence="2 3">
    <name type="scientific">Smittium culicis</name>
    <dbReference type="NCBI Taxonomy" id="133412"/>
    <lineage>
        <taxon>Eukaryota</taxon>
        <taxon>Fungi</taxon>
        <taxon>Fungi incertae sedis</taxon>
        <taxon>Zoopagomycota</taxon>
        <taxon>Kickxellomycotina</taxon>
        <taxon>Harpellomycetes</taxon>
        <taxon>Harpellales</taxon>
        <taxon>Legeriomycetaceae</taxon>
        <taxon>Smittium</taxon>
    </lineage>
</organism>
<reference evidence="2 3" key="1">
    <citation type="submission" date="2017-01" db="EMBL/GenBank/DDBJ databases">
        <authorList>
            <person name="Mah S.A."/>
            <person name="Swanson W.J."/>
            <person name="Moy G.W."/>
            <person name="Vacquier V.D."/>
        </authorList>
    </citation>
    <scope>NUCLEOTIDE SEQUENCE [LARGE SCALE GENOMIC DNA]</scope>
    <source>
        <strain evidence="2 3">GSMNP</strain>
    </source>
</reference>
<accession>A0A1R1X4S1</accession>
<feature type="compositionally biased region" description="Polar residues" evidence="1">
    <location>
        <begin position="220"/>
        <end position="237"/>
    </location>
</feature>
<dbReference type="Proteomes" id="UP000187283">
    <property type="component" value="Unassembled WGS sequence"/>
</dbReference>
<evidence type="ECO:0000313" key="2">
    <source>
        <dbReference type="EMBL" id="OMJ09622.1"/>
    </source>
</evidence>
<comment type="caution">
    <text evidence="2">The sequence shown here is derived from an EMBL/GenBank/DDBJ whole genome shotgun (WGS) entry which is preliminary data.</text>
</comment>